<keyword evidence="3" id="KW-1185">Reference proteome</keyword>
<protein>
    <submittedName>
        <fullName evidence="2">Uncharacterized protein</fullName>
    </submittedName>
</protein>
<gene>
    <name evidence="2" type="ORF">WA026_004821</name>
</gene>
<comment type="caution">
    <text evidence="2">The sequence shown here is derived from an EMBL/GenBank/DDBJ whole genome shotgun (WGS) entry which is preliminary data.</text>
</comment>
<feature type="region of interest" description="Disordered" evidence="1">
    <location>
        <begin position="50"/>
        <end position="77"/>
    </location>
</feature>
<proteinExistence type="predicted"/>
<feature type="compositionally biased region" description="Polar residues" evidence="1">
    <location>
        <begin position="50"/>
        <end position="60"/>
    </location>
</feature>
<feature type="compositionally biased region" description="Basic and acidic residues" evidence="1">
    <location>
        <begin position="65"/>
        <end position="75"/>
    </location>
</feature>
<evidence type="ECO:0000313" key="2">
    <source>
        <dbReference type="EMBL" id="KAK9883883.1"/>
    </source>
</evidence>
<evidence type="ECO:0000256" key="1">
    <source>
        <dbReference type="SAM" id="MobiDB-lite"/>
    </source>
</evidence>
<reference evidence="2 3" key="1">
    <citation type="submission" date="2023-03" db="EMBL/GenBank/DDBJ databases">
        <title>Genome insight into feeding habits of ladybird beetles.</title>
        <authorList>
            <person name="Li H.-S."/>
            <person name="Huang Y.-H."/>
            <person name="Pang H."/>
        </authorList>
    </citation>
    <scope>NUCLEOTIDE SEQUENCE [LARGE SCALE GENOMIC DNA]</scope>
    <source>
        <strain evidence="2">SYSU_2023b</strain>
        <tissue evidence="2">Whole body</tissue>
    </source>
</reference>
<organism evidence="2 3">
    <name type="scientific">Henosepilachna vigintioctopunctata</name>
    <dbReference type="NCBI Taxonomy" id="420089"/>
    <lineage>
        <taxon>Eukaryota</taxon>
        <taxon>Metazoa</taxon>
        <taxon>Ecdysozoa</taxon>
        <taxon>Arthropoda</taxon>
        <taxon>Hexapoda</taxon>
        <taxon>Insecta</taxon>
        <taxon>Pterygota</taxon>
        <taxon>Neoptera</taxon>
        <taxon>Endopterygota</taxon>
        <taxon>Coleoptera</taxon>
        <taxon>Polyphaga</taxon>
        <taxon>Cucujiformia</taxon>
        <taxon>Coccinelloidea</taxon>
        <taxon>Coccinellidae</taxon>
        <taxon>Epilachninae</taxon>
        <taxon>Epilachnini</taxon>
        <taxon>Henosepilachna</taxon>
    </lineage>
</organism>
<dbReference type="AlphaFoldDB" id="A0AAW1UM69"/>
<accession>A0AAW1UM69</accession>
<dbReference type="Proteomes" id="UP001431783">
    <property type="component" value="Unassembled WGS sequence"/>
</dbReference>
<dbReference type="EMBL" id="JARQZJ010000092">
    <property type="protein sequence ID" value="KAK9883883.1"/>
    <property type="molecule type" value="Genomic_DNA"/>
</dbReference>
<name>A0AAW1UM69_9CUCU</name>
<sequence length="91" mass="10283">MSRTVPANLIAGSKPIARDRTRARRHLYSPGSAPSVLFWPPWGRPRRSSSLIDPSFQESRYSAEPQRKNPTKESPDLNSVTLEIRLFGTYA</sequence>
<evidence type="ECO:0000313" key="3">
    <source>
        <dbReference type="Proteomes" id="UP001431783"/>
    </source>
</evidence>